<reference evidence="3" key="1">
    <citation type="journal article" date="2019" name="Gigascience">
        <title>De novo genome assembly of the endangered Acer yangbiense, a plant species with extremely small populations endemic to Yunnan Province, China.</title>
        <authorList>
            <person name="Yang J."/>
            <person name="Wariss H.M."/>
            <person name="Tao L."/>
            <person name="Zhang R."/>
            <person name="Yun Q."/>
            <person name="Hollingsworth P."/>
            <person name="Dao Z."/>
            <person name="Luo G."/>
            <person name="Guo H."/>
            <person name="Ma Y."/>
            <person name="Sun W."/>
        </authorList>
    </citation>
    <scope>NUCLEOTIDE SEQUENCE [LARGE SCALE GENOMIC DNA]</scope>
    <source>
        <strain evidence="3">cv. Malutang</strain>
    </source>
</reference>
<dbReference type="Gene3D" id="3.30.70.100">
    <property type="match status" value="1"/>
</dbReference>
<dbReference type="OrthoDB" id="692882at2759"/>
<dbReference type="PANTHER" id="PTHR46371">
    <property type="entry name" value="OS04G0464100 PROTEIN"/>
    <property type="match status" value="1"/>
</dbReference>
<accession>A0A5C7HF53</accession>
<sequence length="121" mass="13479">MKQKLVIKASMNGQKSRSKALKTVVGALGVESVVLKGADKSQIEVTGDGFDPTVLTQLLRKKVGRADLVSYEEKKDEKMENEAELQVAAMPAIYGTWPYYEAVQVVRDPYPYYEQNSCSIM</sequence>
<dbReference type="InterPro" id="IPR044296">
    <property type="entry name" value="HIPP46"/>
</dbReference>
<name>A0A5C7HF53_9ROSI</name>
<dbReference type="InterPro" id="IPR006121">
    <property type="entry name" value="HMA_dom"/>
</dbReference>
<proteinExistence type="predicted"/>
<evidence type="ECO:0000313" key="2">
    <source>
        <dbReference type="EMBL" id="TXG55597.1"/>
    </source>
</evidence>
<keyword evidence="3" id="KW-1185">Reference proteome</keyword>
<dbReference type="AlphaFoldDB" id="A0A5C7HF53"/>
<organism evidence="2 3">
    <name type="scientific">Acer yangbiense</name>
    <dbReference type="NCBI Taxonomy" id="1000413"/>
    <lineage>
        <taxon>Eukaryota</taxon>
        <taxon>Viridiplantae</taxon>
        <taxon>Streptophyta</taxon>
        <taxon>Embryophyta</taxon>
        <taxon>Tracheophyta</taxon>
        <taxon>Spermatophyta</taxon>
        <taxon>Magnoliopsida</taxon>
        <taxon>eudicotyledons</taxon>
        <taxon>Gunneridae</taxon>
        <taxon>Pentapetalae</taxon>
        <taxon>rosids</taxon>
        <taxon>malvids</taxon>
        <taxon>Sapindales</taxon>
        <taxon>Sapindaceae</taxon>
        <taxon>Hippocastanoideae</taxon>
        <taxon>Acereae</taxon>
        <taxon>Acer</taxon>
    </lineage>
</organism>
<feature type="domain" description="HMA" evidence="1">
    <location>
        <begin position="2"/>
        <end position="71"/>
    </location>
</feature>
<evidence type="ECO:0000313" key="3">
    <source>
        <dbReference type="Proteomes" id="UP000323000"/>
    </source>
</evidence>
<comment type="caution">
    <text evidence="2">The sequence shown here is derived from an EMBL/GenBank/DDBJ whole genome shotgun (WGS) entry which is preliminary data.</text>
</comment>
<dbReference type="Proteomes" id="UP000323000">
    <property type="component" value="Chromosome 9"/>
</dbReference>
<dbReference type="GO" id="GO:0046872">
    <property type="term" value="F:metal ion binding"/>
    <property type="evidence" value="ECO:0007669"/>
    <property type="project" value="InterPro"/>
</dbReference>
<gene>
    <name evidence="2" type="ORF">EZV62_020853</name>
</gene>
<evidence type="ECO:0000259" key="1">
    <source>
        <dbReference type="PROSITE" id="PS50846"/>
    </source>
</evidence>
<dbReference type="EMBL" id="VAHF01000009">
    <property type="protein sequence ID" value="TXG55597.1"/>
    <property type="molecule type" value="Genomic_DNA"/>
</dbReference>
<dbReference type="PROSITE" id="PS50846">
    <property type="entry name" value="HMA_2"/>
    <property type="match status" value="1"/>
</dbReference>
<protein>
    <recommendedName>
        <fullName evidence="1">HMA domain-containing protein</fullName>
    </recommendedName>
</protein>